<evidence type="ECO:0000313" key="4">
    <source>
        <dbReference type="EMBL" id="PZR08251.1"/>
    </source>
</evidence>
<feature type="compositionally biased region" description="Pro residues" evidence="1">
    <location>
        <begin position="98"/>
        <end position="107"/>
    </location>
</feature>
<feature type="domain" description="Zinc finger/thioredoxin putative" evidence="3">
    <location>
        <begin position="1"/>
        <end position="36"/>
    </location>
</feature>
<feature type="region of interest" description="Disordered" evidence="1">
    <location>
        <begin position="129"/>
        <end position="148"/>
    </location>
</feature>
<organism evidence="4 5">
    <name type="scientific">Archangium gephyra</name>
    <dbReference type="NCBI Taxonomy" id="48"/>
    <lineage>
        <taxon>Bacteria</taxon>
        <taxon>Pseudomonadati</taxon>
        <taxon>Myxococcota</taxon>
        <taxon>Myxococcia</taxon>
        <taxon>Myxococcales</taxon>
        <taxon>Cystobacterineae</taxon>
        <taxon>Archangiaceae</taxon>
        <taxon>Archangium</taxon>
    </lineage>
</organism>
<evidence type="ECO:0000256" key="1">
    <source>
        <dbReference type="SAM" id="MobiDB-lite"/>
    </source>
</evidence>
<feature type="compositionally biased region" description="Pro residues" evidence="1">
    <location>
        <begin position="329"/>
        <end position="340"/>
    </location>
</feature>
<accession>A0A2W5VDQ2</accession>
<name>A0A2W5VDQ2_9BACT</name>
<feature type="compositionally biased region" description="Pro residues" evidence="1">
    <location>
        <begin position="183"/>
        <end position="192"/>
    </location>
</feature>
<sequence>MIVKCEQCQTRFKIPDDKVTDKGVKVRCNKCGHTFRVTRDMAQPATSQQPAVAPQPAADPFARFGSASEPPGAEVTRPGVFALGVEASRNPDIGAGPSKPPPYPSAPATPFDFGSLTPPGAAAPTVPSVPAFIPSSTQSKGRAPAAVHDASPFDFSAIAPPAPAAAPPPPPPAAFDFSTFAAPPQPPPPPQPQQSRVPPLGSTSPPPPPPAFDFAALGAAPAAAAQQVALPAFDFAPPSNPPPRAAPASSAPIEAMAQQVPAFGGPSDGFFPGDEAPAPGVSSVDSATARSMFDMPAPAPSALPDVPMPEPELAAPRPSQPLARMSAPAPAPVPMAAPPPEESRSRRSVVGVIVNVVIAALLVFGLVVVGSAYLNEGKVSADSLSLDNLKNTFAPSVPFMASDVSNGLYDTRAGRAVFFVRGEVANRSDTATRIVVKAEIVEDGKVVRFAEAYVGEPATPEELYLVGNSDALEALQRKVEKRSQPVNAGGSGSFVVAFTEYPPDLKGFRVRVSARAVPSATATK</sequence>
<dbReference type="EMBL" id="QFQP01000026">
    <property type="protein sequence ID" value="PZR08251.1"/>
    <property type="molecule type" value="Genomic_DNA"/>
</dbReference>
<dbReference type="Proteomes" id="UP000249061">
    <property type="component" value="Unassembled WGS sequence"/>
</dbReference>
<gene>
    <name evidence="4" type="ORF">DI536_25445</name>
</gene>
<dbReference type="AlphaFoldDB" id="A0A2W5VDQ2"/>
<feature type="transmembrane region" description="Helical" evidence="2">
    <location>
        <begin position="349"/>
        <end position="374"/>
    </location>
</feature>
<feature type="compositionally biased region" description="Low complexity" evidence="1">
    <location>
        <begin position="42"/>
        <end position="62"/>
    </location>
</feature>
<evidence type="ECO:0000256" key="2">
    <source>
        <dbReference type="SAM" id="Phobius"/>
    </source>
</evidence>
<evidence type="ECO:0000259" key="3">
    <source>
        <dbReference type="Pfam" id="PF13717"/>
    </source>
</evidence>
<proteinExistence type="predicted"/>
<evidence type="ECO:0000313" key="5">
    <source>
        <dbReference type="Proteomes" id="UP000249061"/>
    </source>
</evidence>
<keyword evidence="2" id="KW-0812">Transmembrane</keyword>
<feature type="region of interest" description="Disordered" evidence="1">
    <location>
        <begin position="41"/>
        <end position="123"/>
    </location>
</feature>
<dbReference type="InterPro" id="IPR011723">
    <property type="entry name" value="Znf/thioredoxin_put"/>
</dbReference>
<feature type="region of interest" description="Disordered" evidence="1">
    <location>
        <begin position="305"/>
        <end position="343"/>
    </location>
</feature>
<keyword evidence="2" id="KW-1133">Transmembrane helix</keyword>
<comment type="caution">
    <text evidence="4">The sequence shown here is derived from an EMBL/GenBank/DDBJ whole genome shotgun (WGS) entry which is preliminary data.</text>
</comment>
<keyword evidence="2" id="KW-0472">Membrane</keyword>
<dbReference type="NCBIfam" id="TIGR02098">
    <property type="entry name" value="MJ0042_CXXC"/>
    <property type="match status" value="1"/>
</dbReference>
<feature type="compositionally biased region" description="Low complexity" evidence="1">
    <location>
        <begin position="193"/>
        <end position="203"/>
    </location>
</feature>
<feature type="compositionally biased region" description="Pro residues" evidence="1">
    <location>
        <begin position="160"/>
        <end position="173"/>
    </location>
</feature>
<dbReference type="Pfam" id="PF13717">
    <property type="entry name" value="Zn_ribbon_4"/>
    <property type="match status" value="1"/>
</dbReference>
<feature type="region of interest" description="Disordered" evidence="1">
    <location>
        <begin position="153"/>
        <end position="218"/>
    </location>
</feature>
<reference evidence="4 5" key="1">
    <citation type="submission" date="2017-08" db="EMBL/GenBank/DDBJ databases">
        <title>Infants hospitalized years apart are colonized by the same room-sourced microbial strains.</title>
        <authorList>
            <person name="Brooks B."/>
            <person name="Olm M.R."/>
            <person name="Firek B.A."/>
            <person name="Baker R."/>
            <person name="Thomas B.C."/>
            <person name="Morowitz M.J."/>
            <person name="Banfield J.F."/>
        </authorList>
    </citation>
    <scope>NUCLEOTIDE SEQUENCE [LARGE SCALE GENOMIC DNA]</scope>
    <source>
        <strain evidence="4">S2_003_000_R2_14</strain>
    </source>
</reference>
<protein>
    <recommendedName>
        <fullName evidence="3">Zinc finger/thioredoxin putative domain-containing protein</fullName>
    </recommendedName>
</protein>